<evidence type="ECO:0000313" key="2">
    <source>
        <dbReference type="EMBL" id="QHU35855.1"/>
    </source>
</evidence>
<dbReference type="AlphaFoldDB" id="A0A6C0M0Q4"/>
<reference evidence="2" key="1">
    <citation type="journal article" date="2020" name="Nature">
        <title>Giant virus diversity and host interactions through global metagenomics.</title>
        <authorList>
            <person name="Schulz F."/>
            <person name="Roux S."/>
            <person name="Paez-Espino D."/>
            <person name="Jungbluth S."/>
            <person name="Walsh D.A."/>
            <person name="Denef V.J."/>
            <person name="McMahon K.D."/>
            <person name="Konstantinidis K.T."/>
            <person name="Eloe-Fadrosh E.A."/>
            <person name="Kyrpides N.C."/>
            <person name="Woyke T."/>
        </authorList>
    </citation>
    <scope>NUCLEOTIDE SEQUENCE</scope>
    <source>
        <strain evidence="2">GVMAG-S-1035085-51</strain>
    </source>
</reference>
<organism evidence="2">
    <name type="scientific">viral metagenome</name>
    <dbReference type="NCBI Taxonomy" id="1070528"/>
    <lineage>
        <taxon>unclassified sequences</taxon>
        <taxon>metagenomes</taxon>
        <taxon>organismal metagenomes</taxon>
    </lineage>
</organism>
<protein>
    <submittedName>
        <fullName evidence="2">Uncharacterized protein</fullName>
    </submittedName>
</protein>
<keyword evidence="1" id="KW-1133">Transmembrane helix</keyword>
<sequence length="112" mass="13198">MSYGSTMDIRDLLKECITNCDIKTDDNLINHEINNTKKYLQNTIETINDVGKDRDLYIKMKQKSAYIINLLMPYIVYLNMIIDEIPINIENKDINFAFITEILQKHLELINK</sequence>
<proteinExistence type="predicted"/>
<name>A0A6C0M0Q4_9ZZZZ</name>
<keyword evidence="1" id="KW-0812">Transmembrane</keyword>
<evidence type="ECO:0000256" key="1">
    <source>
        <dbReference type="SAM" id="Phobius"/>
    </source>
</evidence>
<feature type="transmembrane region" description="Helical" evidence="1">
    <location>
        <begin position="64"/>
        <end position="82"/>
    </location>
</feature>
<keyword evidence="1" id="KW-0472">Membrane</keyword>
<dbReference type="EMBL" id="MN740613">
    <property type="protein sequence ID" value="QHU35855.1"/>
    <property type="molecule type" value="Genomic_DNA"/>
</dbReference>
<accession>A0A6C0M0Q4</accession>